<evidence type="ECO:0000313" key="6">
    <source>
        <dbReference type="EMBL" id="WRO22816.1"/>
    </source>
</evidence>
<dbReference type="GO" id="GO:0046872">
    <property type="term" value="F:metal ion binding"/>
    <property type="evidence" value="ECO:0007669"/>
    <property type="project" value="UniProtKB-KW"/>
</dbReference>
<keyword evidence="5" id="KW-0812">Transmembrane</keyword>
<keyword evidence="7" id="KW-1185">Reference proteome</keyword>
<gene>
    <name evidence="6" type="ORF">MFMK1_002657</name>
</gene>
<protein>
    <submittedName>
        <fullName evidence="6">3-keto-5-aminohexanoate cleavage protein</fullName>
    </submittedName>
</protein>
<dbReference type="GO" id="GO:0043720">
    <property type="term" value="F:3-keto-5-aminohexanoate cleavage activity"/>
    <property type="evidence" value="ECO:0007669"/>
    <property type="project" value="InterPro"/>
</dbReference>
<feature type="transmembrane region" description="Helical" evidence="5">
    <location>
        <begin position="191"/>
        <end position="214"/>
    </location>
</feature>
<dbReference type="KEGG" id="dbc:MFMK1_002657"/>
<dbReference type="SUPFAM" id="SSF102114">
    <property type="entry name" value="Radical SAM enzymes"/>
    <property type="match status" value="1"/>
</dbReference>
<keyword evidence="5" id="KW-0472">Membrane</keyword>
<evidence type="ECO:0000256" key="3">
    <source>
        <dbReference type="ARBA" id="ARBA00022723"/>
    </source>
</evidence>
<comment type="cofactor">
    <cofactor evidence="1">
        <name>Zn(2+)</name>
        <dbReference type="ChEBI" id="CHEBI:29105"/>
    </cofactor>
</comment>
<evidence type="ECO:0000256" key="5">
    <source>
        <dbReference type="SAM" id="Phobius"/>
    </source>
</evidence>
<evidence type="ECO:0000256" key="4">
    <source>
        <dbReference type="ARBA" id="ARBA00022833"/>
    </source>
</evidence>
<keyword evidence="5" id="KW-1133">Transmembrane helix</keyword>
<dbReference type="InterPro" id="IPR008567">
    <property type="entry name" value="BKACE"/>
</dbReference>
<keyword evidence="4" id="KW-0862">Zinc</keyword>
<accession>A0AAU0URF5</accession>
<dbReference type="InterPro" id="IPR013785">
    <property type="entry name" value="Aldolase_TIM"/>
</dbReference>
<dbReference type="InterPro" id="IPR058240">
    <property type="entry name" value="rSAM_sf"/>
</dbReference>
<dbReference type="Pfam" id="PF05853">
    <property type="entry name" value="BKACE"/>
    <property type="match status" value="1"/>
</dbReference>
<dbReference type="PANTHER" id="PTHR37418">
    <property type="entry name" value="3-KETO-5-AMINOHEXANOATE CLEAVAGE ENZYME-RELATED"/>
    <property type="match status" value="1"/>
</dbReference>
<keyword evidence="3" id="KW-0479">Metal-binding</keyword>
<dbReference type="Proteomes" id="UP001329915">
    <property type="component" value="Chromosome"/>
</dbReference>
<dbReference type="AlphaFoldDB" id="A0AAU0URF5"/>
<keyword evidence="2" id="KW-0808">Transferase</keyword>
<evidence type="ECO:0000313" key="7">
    <source>
        <dbReference type="Proteomes" id="UP001329915"/>
    </source>
</evidence>
<dbReference type="Gene3D" id="3.20.20.70">
    <property type="entry name" value="Aldolase class I"/>
    <property type="match status" value="1"/>
</dbReference>
<dbReference type="PANTHER" id="PTHR37418:SF2">
    <property type="entry name" value="3-KETO-5-AMINOHEXANOATE CLEAVAGE ENZYME"/>
    <property type="match status" value="1"/>
</dbReference>
<evidence type="ECO:0000256" key="1">
    <source>
        <dbReference type="ARBA" id="ARBA00001947"/>
    </source>
</evidence>
<evidence type="ECO:0000256" key="2">
    <source>
        <dbReference type="ARBA" id="ARBA00022679"/>
    </source>
</evidence>
<reference evidence="6 7" key="1">
    <citation type="submission" date="2023-04" db="EMBL/GenBank/DDBJ databases">
        <authorList>
            <person name="Hsu D."/>
        </authorList>
    </citation>
    <scope>NUCLEOTIDE SEQUENCE [LARGE SCALE GENOMIC DNA]</scope>
    <source>
        <strain evidence="6 7">MK1</strain>
    </source>
</reference>
<name>A0AAU0URF5_9FIRM</name>
<proteinExistence type="predicted"/>
<organism evidence="6 7">
    <name type="scientific">Metallumcola ferriviriculae</name>
    <dbReference type="NCBI Taxonomy" id="3039180"/>
    <lineage>
        <taxon>Bacteria</taxon>
        <taxon>Bacillati</taxon>
        <taxon>Bacillota</taxon>
        <taxon>Clostridia</taxon>
        <taxon>Neomoorellales</taxon>
        <taxon>Desulfitibacteraceae</taxon>
        <taxon>Metallumcola</taxon>
    </lineage>
</organism>
<sequence>MSKIIVTAAITGSIHVPSMSPYLPITPDEIAEDAIKAYEAGASVVHIHARDPHTGQPSSNLDYFREILQKIKERSDLVVCTTTGGGLGMTKEQRISVVPTFKPELASFNMGSFNFALYPVADKIENYKHDWEKPYYQFTEDFVFTNTFKTMKFFLETMNETQTRPELEIYDVAMVNNAAQMIREGYLKRPIYLQFVLGILGGLPATVGNLLMLYNTAKELIGDFSWSVCAAGKDQMKLCAAALALGGNVRVGLEDSLYAEKGILAKSSADQVEKVVNIAKELSYDIASPDEARKMLGLKGLEHVSY</sequence>
<dbReference type="EMBL" id="CP121694">
    <property type="protein sequence ID" value="WRO22816.1"/>
    <property type="molecule type" value="Genomic_DNA"/>
</dbReference>